<keyword evidence="1" id="KW-0472">Membrane</keyword>
<evidence type="ECO:0000313" key="2">
    <source>
        <dbReference type="EMBL" id="BAJ02693.1"/>
    </source>
</evidence>
<evidence type="ECO:0000256" key="1">
    <source>
        <dbReference type="SAM" id="Phobius"/>
    </source>
</evidence>
<name>D4ZLZ4_SHEVD</name>
<feature type="transmembrane region" description="Helical" evidence="1">
    <location>
        <begin position="16"/>
        <end position="37"/>
    </location>
</feature>
<keyword evidence="1" id="KW-1133">Transmembrane helix</keyword>
<accession>D4ZLZ4</accession>
<keyword evidence="1" id="KW-0812">Transmembrane</keyword>
<sequence>MTKGEFAPEYTKKEKLSLLLMHIAWALPLLFVTQHYFLPWFSVYITQAHCYQYAGWAGNELVFYGLFVGLPVSLVCIILLIEGPRTLQIILSPNGSAQNPLPNEKVFKPTRYMYGAKAKIKPTILLILLMLILAMSIRGIFWAQDIIAMTSTDITSTCPPCKLSLTTQISR</sequence>
<protein>
    <submittedName>
        <fullName evidence="2">Uncharacterized protein</fullName>
    </submittedName>
</protein>
<feature type="transmembrane region" description="Helical" evidence="1">
    <location>
        <begin position="123"/>
        <end position="143"/>
    </location>
</feature>
<gene>
    <name evidence="2" type="ordered locus">SVI_2722</name>
</gene>
<keyword evidence="3" id="KW-1185">Reference proteome</keyword>
<dbReference type="EMBL" id="AP011177">
    <property type="protein sequence ID" value="BAJ02693.1"/>
    <property type="molecule type" value="Genomic_DNA"/>
</dbReference>
<dbReference type="AlphaFoldDB" id="D4ZLZ4"/>
<dbReference type="KEGG" id="svo:SVI_2722"/>
<dbReference type="RefSeq" id="WP_013051993.1">
    <property type="nucleotide sequence ID" value="NC_014012.1"/>
</dbReference>
<reference evidence="3" key="1">
    <citation type="journal article" date="2010" name="Mol. Biosyst.">
        <title>Complete genome sequence and comparative analysis of Shewanella violacea, a psychrophilic and piezophilic bacterium from deep sea floor sediments.</title>
        <authorList>
            <person name="Aono E."/>
            <person name="Baba T."/>
            <person name="Ara T."/>
            <person name="Nishi T."/>
            <person name="Nakamichi T."/>
            <person name="Inamoto E."/>
            <person name="Toyonaga H."/>
            <person name="Hasegawa M."/>
            <person name="Takai Y."/>
            <person name="Okumura Y."/>
            <person name="Baba M."/>
            <person name="Tomita M."/>
            <person name="Kato C."/>
            <person name="Oshima T."/>
            <person name="Nakasone K."/>
            <person name="Mori H."/>
        </authorList>
    </citation>
    <scope>NUCLEOTIDE SEQUENCE [LARGE SCALE GENOMIC DNA]</scope>
    <source>
        <strain evidence="3">JCM 10179 / CIP 106290 / LMG 19151 / DSS12</strain>
    </source>
</reference>
<evidence type="ECO:0000313" key="3">
    <source>
        <dbReference type="Proteomes" id="UP000002350"/>
    </source>
</evidence>
<feature type="transmembrane region" description="Helical" evidence="1">
    <location>
        <begin position="61"/>
        <end position="81"/>
    </location>
</feature>
<organism evidence="2 3">
    <name type="scientific">Shewanella violacea (strain JCM 10179 / CIP 106290 / LMG 19151 / DSS12)</name>
    <dbReference type="NCBI Taxonomy" id="637905"/>
    <lineage>
        <taxon>Bacteria</taxon>
        <taxon>Pseudomonadati</taxon>
        <taxon>Pseudomonadota</taxon>
        <taxon>Gammaproteobacteria</taxon>
        <taxon>Alteromonadales</taxon>
        <taxon>Shewanellaceae</taxon>
        <taxon>Shewanella</taxon>
    </lineage>
</organism>
<dbReference type="eggNOG" id="ENOG5034858">
    <property type="taxonomic scope" value="Bacteria"/>
</dbReference>
<dbReference type="HOGENOM" id="CLU_1694768_0_0_6"/>
<dbReference type="Proteomes" id="UP000002350">
    <property type="component" value="Chromosome"/>
</dbReference>
<proteinExistence type="predicted"/>